<dbReference type="EMBL" id="JAGKQH010000017">
    <property type="protein sequence ID" value="KAG6575897.1"/>
    <property type="molecule type" value="Genomic_DNA"/>
</dbReference>
<accession>A0AAV6M5I6</accession>
<keyword evidence="5" id="KW-1185">Reference proteome</keyword>
<dbReference type="PANTHER" id="PTHR13774:SF17">
    <property type="entry name" value="PHENAZINE BIOSYNTHESIS-LIKE DOMAIN-CONTAINING PROTEIN"/>
    <property type="match status" value="1"/>
</dbReference>
<proteinExistence type="inferred from homology"/>
<feature type="non-terminal residue" evidence="4">
    <location>
        <position position="1"/>
    </location>
</feature>
<dbReference type="NCBIfam" id="TIGR00654">
    <property type="entry name" value="PhzF_family"/>
    <property type="match status" value="1"/>
</dbReference>
<dbReference type="InterPro" id="IPR025952">
    <property type="entry name" value="R3H-assoc_dom"/>
</dbReference>
<evidence type="ECO:0000313" key="4">
    <source>
        <dbReference type="EMBL" id="KAG6575897.1"/>
    </source>
</evidence>
<dbReference type="InterPro" id="IPR003719">
    <property type="entry name" value="Phenazine_PhzF-like"/>
</dbReference>
<evidence type="ECO:0000256" key="2">
    <source>
        <dbReference type="ARBA" id="ARBA00023235"/>
    </source>
</evidence>
<dbReference type="Pfam" id="PF02567">
    <property type="entry name" value="PhzC-PhzF"/>
    <property type="match status" value="1"/>
</dbReference>
<gene>
    <name evidence="4" type="ORF">SDJN03_26536</name>
</gene>
<keyword evidence="2" id="KW-0413">Isomerase</keyword>
<dbReference type="PANTHER" id="PTHR13774">
    <property type="entry name" value="PHENAZINE BIOSYNTHESIS PROTEIN"/>
    <property type="match status" value="1"/>
</dbReference>
<dbReference type="Proteomes" id="UP000685013">
    <property type="component" value="Chromosome 17"/>
</dbReference>
<protein>
    <recommendedName>
        <fullName evidence="3">R3H-associated N-terminal domain-containing protein</fullName>
    </recommendedName>
</protein>
<comment type="similarity">
    <text evidence="1">Belongs to the PhzF family.</text>
</comment>
<dbReference type="GO" id="GO:0005737">
    <property type="term" value="C:cytoplasm"/>
    <property type="evidence" value="ECO:0007669"/>
    <property type="project" value="TreeGrafter"/>
</dbReference>
<comment type="caution">
    <text evidence="4">The sequence shown here is derived from an EMBL/GenBank/DDBJ whole genome shotgun (WGS) entry which is preliminary data.</text>
</comment>
<sequence length="562" mass="63075">MASTDVLKRHENRFTFSSLSDPLKGDLDSRDMSIEKKIEFLESLTGKVTNRKTRRWLNDRLLMELVPHLNAEEIRGLFAPPPWGDDVRPTTFSMTNAGDWDKFRSIDMDKEAKFIGVLENSSIKRKGHIDADKVAFLNAWRRIECQTREALRRSFLPELVEAFEKSIRSFVSDTSKEDVLTMRVRDPFHRLLLHGVCEFYNLDSVTVPELKNGSSTKMTRVTRKKKALVEVPNITLTHFLKMSKEGTCSHSSSLPSSTMPKKPVKYFVVDAFTDTPFKGNPAAVCLLEEEKDDKWLQDLAAEFNISETSYLVRINEEEETDGSLKPPKFGLRWFTPVTEVNLCGHATLAAAHTLFSTGLVNSDIIEFSTLSAKLTAKRVPEVKPNGVSNVHNGEAHESYFIELDFPAISSIEVDSADVSSVSKALNVASMIDIRMTVSKNLDNILVVLPSEKEVIDFEPNFDEIRKCPGTGVIITGAPLGDSKFDFYSRFFCPKYGINEDPVCGSAHCSLAVYWAKKLGKSDFVAYMASPRSGILNIHLDEQKKRVLLRGKAITTMEGVVLV</sequence>
<organism evidence="4 5">
    <name type="scientific">Cucurbita argyrosperma subsp. sororia</name>
    <dbReference type="NCBI Taxonomy" id="37648"/>
    <lineage>
        <taxon>Eukaryota</taxon>
        <taxon>Viridiplantae</taxon>
        <taxon>Streptophyta</taxon>
        <taxon>Embryophyta</taxon>
        <taxon>Tracheophyta</taxon>
        <taxon>Spermatophyta</taxon>
        <taxon>Magnoliopsida</taxon>
        <taxon>eudicotyledons</taxon>
        <taxon>Gunneridae</taxon>
        <taxon>Pentapetalae</taxon>
        <taxon>rosids</taxon>
        <taxon>fabids</taxon>
        <taxon>Cucurbitales</taxon>
        <taxon>Cucurbitaceae</taxon>
        <taxon>Cucurbiteae</taxon>
        <taxon>Cucurbita</taxon>
    </lineage>
</organism>
<reference evidence="4 5" key="1">
    <citation type="journal article" date="2021" name="Hortic Res">
        <title>The domestication of Cucurbita argyrosperma as revealed by the genome of its wild relative.</title>
        <authorList>
            <person name="Barrera-Redondo J."/>
            <person name="Sanchez-de la Vega G."/>
            <person name="Aguirre-Liguori J.A."/>
            <person name="Castellanos-Morales G."/>
            <person name="Gutierrez-Guerrero Y.T."/>
            <person name="Aguirre-Dugua X."/>
            <person name="Aguirre-Planter E."/>
            <person name="Tenaillon M.I."/>
            <person name="Lira-Saade R."/>
            <person name="Eguiarte L.E."/>
        </authorList>
    </citation>
    <scope>NUCLEOTIDE SEQUENCE [LARGE SCALE GENOMIC DNA]</scope>
    <source>
        <strain evidence="4">JBR-2021</strain>
    </source>
</reference>
<dbReference type="Pfam" id="PF13902">
    <property type="entry name" value="R3H-assoc"/>
    <property type="match status" value="1"/>
</dbReference>
<name>A0AAV6M5I6_9ROSI</name>
<evidence type="ECO:0000259" key="3">
    <source>
        <dbReference type="Pfam" id="PF13902"/>
    </source>
</evidence>
<dbReference type="AlphaFoldDB" id="A0AAV6M5I6"/>
<evidence type="ECO:0000256" key="1">
    <source>
        <dbReference type="ARBA" id="ARBA00008270"/>
    </source>
</evidence>
<evidence type="ECO:0000313" key="5">
    <source>
        <dbReference type="Proteomes" id="UP000685013"/>
    </source>
</evidence>
<feature type="domain" description="R3H-associated N-terminal" evidence="3">
    <location>
        <begin position="33"/>
        <end position="153"/>
    </location>
</feature>
<dbReference type="GO" id="GO:0016853">
    <property type="term" value="F:isomerase activity"/>
    <property type="evidence" value="ECO:0007669"/>
    <property type="project" value="UniProtKB-KW"/>
</dbReference>